<keyword evidence="3" id="KW-0677">Repeat</keyword>
<dbReference type="PROSITE" id="PS50088">
    <property type="entry name" value="ANK_REPEAT"/>
    <property type="match status" value="2"/>
</dbReference>
<evidence type="ECO:0000313" key="8">
    <source>
        <dbReference type="Proteomes" id="UP000287033"/>
    </source>
</evidence>
<dbReference type="InterPro" id="IPR036036">
    <property type="entry name" value="SOCS_box-like_dom_sf"/>
</dbReference>
<gene>
    <name evidence="7" type="ORF">chiPu_0021262</name>
</gene>
<dbReference type="Gene3D" id="1.10.750.20">
    <property type="entry name" value="SOCS box"/>
    <property type="match status" value="1"/>
</dbReference>
<dbReference type="Pfam" id="PF12796">
    <property type="entry name" value="Ank_2"/>
    <property type="match status" value="1"/>
</dbReference>
<dbReference type="InterPro" id="IPR051573">
    <property type="entry name" value="Ankyrin-SOCS_box_domain"/>
</dbReference>
<protein>
    <recommendedName>
        <fullName evidence="6">SOCS box domain-containing protein</fullName>
    </recommendedName>
</protein>
<proteinExistence type="inferred from homology"/>
<dbReference type="SUPFAM" id="SSF158235">
    <property type="entry name" value="SOCS box-like"/>
    <property type="match status" value="1"/>
</dbReference>
<dbReference type="AlphaFoldDB" id="A0A401RPN5"/>
<dbReference type="PROSITE" id="PS50225">
    <property type="entry name" value="SOCS"/>
    <property type="match status" value="1"/>
</dbReference>
<reference evidence="7 8" key="1">
    <citation type="journal article" date="2018" name="Nat. Ecol. Evol.">
        <title>Shark genomes provide insights into elasmobranch evolution and the origin of vertebrates.</title>
        <authorList>
            <person name="Hara Y"/>
            <person name="Yamaguchi K"/>
            <person name="Onimaru K"/>
            <person name="Kadota M"/>
            <person name="Koyanagi M"/>
            <person name="Keeley SD"/>
            <person name="Tatsumi K"/>
            <person name="Tanaka K"/>
            <person name="Motone F"/>
            <person name="Kageyama Y"/>
            <person name="Nozu R"/>
            <person name="Adachi N"/>
            <person name="Nishimura O"/>
            <person name="Nakagawa R"/>
            <person name="Tanegashima C"/>
            <person name="Kiyatake I"/>
            <person name="Matsumoto R"/>
            <person name="Murakumo K"/>
            <person name="Nishida K"/>
            <person name="Terakita A"/>
            <person name="Kuratani S"/>
            <person name="Sato K"/>
            <person name="Hyodo S Kuraku.S."/>
        </authorList>
    </citation>
    <scope>NUCLEOTIDE SEQUENCE [LARGE SCALE GENOMIC DNA]</scope>
</reference>
<evidence type="ECO:0000256" key="2">
    <source>
        <dbReference type="ARBA" id="ARBA00005949"/>
    </source>
</evidence>
<comment type="caution">
    <text evidence="7">The sequence shown here is derived from an EMBL/GenBank/DDBJ whole genome shotgun (WGS) entry which is preliminary data.</text>
</comment>
<dbReference type="SMART" id="SM00969">
    <property type="entry name" value="SOCS_box"/>
    <property type="match status" value="1"/>
</dbReference>
<dbReference type="EMBL" id="BEZZ01003606">
    <property type="protein sequence ID" value="GCC20083.1"/>
    <property type="molecule type" value="Genomic_DNA"/>
</dbReference>
<dbReference type="FunFam" id="1.10.750.20:FF:000001">
    <property type="entry name" value="Ankyrin repeat and SOCS box containing 1"/>
    <property type="match status" value="1"/>
</dbReference>
<dbReference type="InterPro" id="IPR036770">
    <property type="entry name" value="Ankyrin_rpt-contain_sf"/>
</dbReference>
<sequence length="146" mass="16246">MKLLIDVGANLESYDCHFGTPLHVACARPHVDCAKLLLNAGANVNSAKLHETALHLAAKSKNVDLIKVLIDYGANVYAQDNRGRLPLDYTQSGSPSSACLEYYQRMPLSLSHHCRMVLRKALGPQRLHVIHQLNIAPRLINYLCYD</sequence>
<dbReference type="OrthoDB" id="10252328at2759"/>
<evidence type="ECO:0000256" key="1">
    <source>
        <dbReference type="ARBA" id="ARBA00004906"/>
    </source>
</evidence>
<comment type="similarity">
    <text evidence="2">Belongs to the ankyrin SOCS box (ASB) family.</text>
</comment>
<dbReference type="PANTHER" id="PTHR24136:SF53">
    <property type="entry name" value="ANKYRIN REPEAT AND SOCS BOX CONTAINING 13"/>
    <property type="match status" value="1"/>
</dbReference>
<dbReference type="GO" id="GO:0045732">
    <property type="term" value="P:positive regulation of protein catabolic process"/>
    <property type="evidence" value="ECO:0007669"/>
    <property type="project" value="TreeGrafter"/>
</dbReference>
<feature type="domain" description="SOCS box" evidence="6">
    <location>
        <begin position="100"/>
        <end position="146"/>
    </location>
</feature>
<dbReference type="SMART" id="SM00248">
    <property type="entry name" value="ANK"/>
    <property type="match status" value="2"/>
</dbReference>
<organism evidence="7 8">
    <name type="scientific">Chiloscyllium punctatum</name>
    <name type="common">Brownbanded bambooshark</name>
    <name type="synonym">Hemiscyllium punctatum</name>
    <dbReference type="NCBI Taxonomy" id="137246"/>
    <lineage>
        <taxon>Eukaryota</taxon>
        <taxon>Metazoa</taxon>
        <taxon>Chordata</taxon>
        <taxon>Craniata</taxon>
        <taxon>Vertebrata</taxon>
        <taxon>Chondrichthyes</taxon>
        <taxon>Elasmobranchii</taxon>
        <taxon>Galeomorphii</taxon>
        <taxon>Galeoidea</taxon>
        <taxon>Orectolobiformes</taxon>
        <taxon>Hemiscylliidae</taxon>
        <taxon>Chiloscyllium</taxon>
    </lineage>
</organism>
<dbReference type="Pfam" id="PF07525">
    <property type="entry name" value="SOCS_box"/>
    <property type="match status" value="1"/>
</dbReference>
<dbReference type="UniPathway" id="UPA00143"/>
<dbReference type="GO" id="GO:0035556">
    <property type="term" value="P:intracellular signal transduction"/>
    <property type="evidence" value="ECO:0007669"/>
    <property type="project" value="InterPro"/>
</dbReference>
<dbReference type="STRING" id="137246.A0A401RPN5"/>
<feature type="repeat" description="ANK" evidence="5">
    <location>
        <begin position="49"/>
        <end position="81"/>
    </location>
</feature>
<dbReference type="PROSITE" id="PS50297">
    <property type="entry name" value="ANK_REP_REGION"/>
    <property type="match status" value="2"/>
</dbReference>
<comment type="pathway">
    <text evidence="1">Protein modification; protein ubiquitination.</text>
</comment>
<evidence type="ECO:0000256" key="5">
    <source>
        <dbReference type="PROSITE-ProRule" id="PRU00023"/>
    </source>
</evidence>
<dbReference type="InterPro" id="IPR002110">
    <property type="entry name" value="Ankyrin_rpt"/>
</dbReference>
<dbReference type="InterPro" id="IPR001496">
    <property type="entry name" value="SOCS_box"/>
</dbReference>
<keyword evidence="4 5" id="KW-0040">ANK repeat</keyword>
<evidence type="ECO:0000259" key="6">
    <source>
        <dbReference type="PROSITE" id="PS50225"/>
    </source>
</evidence>
<accession>A0A401RPN5</accession>
<name>A0A401RPN5_CHIPU</name>
<dbReference type="Gene3D" id="1.25.40.20">
    <property type="entry name" value="Ankyrin repeat-containing domain"/>
    <property type="match status" value="1"/>
</dbReference>
<feature type="repeat" description="ANK" evidence="5">
    <location>
        <begin position="17"/>
        <end position="49"/>
    </location>
</feature>
<evidence type="ECO:0000313" key="7">
    <source>
        <dbReference type="EMBL" id="GCC20083.1"/>
    </source>
</evidence>
<dbReference type="SUPFAM" id="SSF48403">
    <property type="entry name" value="Ankyrin repeat"/>
    <property type="match status" value="1"/>
</dbReference>
<dbReference type="Proteomes" id="UP000287033">
    <property type="component" value="Unassembled WGS sequence"/>
</dbReference>
<dbReference type="OMA" id="FEHYERT"/>
<keyword evidence="8" id="KW-1185">Reference proteome</keyword>
<evidence type="ECO:0000256" key="4">
    <source>
        <dbReference type="ARBA" id="ARBA00023043"/>
    </source>
</evidence>
<dbReference type="GO" id="GO:0016567">
    <property type="term" value="P:protein ubiquitination"/>
    <property type="evidence" value="ECO:0007669"/>
    <property type="project" value="UniProtKB-UniPathway"/>
</dbReference>
<evidence type="ECO:0000256" key="3">
    <source>
        <dbReference type="ARBA" id="ARBA00022737"/>
    </source>
</evidence>
<dbReference type="PANTHER" id="PTHR24136">
    <property type="entry name" value="SOWAH (DROSOPHILA) HOMOLOG"/>
    <property type="match status" value="1"/>
</dbReference>
<dbReference type="CDD" id="cd03716">
    <property type="entry name" value="SOCS_ASB_like"/>
    <property type="match status" value="1"/>
</dbReference>